<keyword evidence="2" id="KW-1185">Reference proteome</keyword>
<gene>
    <name evidence="1" type="ORF">ACFQ3J_19210</name>
</gene>
<dbReference type="RefSeq" id="WP_251583724.1">
    <property type="nucleotide sequence ID" value="NZ_JBHTKX010000003.1"/>
</dbReference>
<dbReference type="EMBL" id="JBHTKX010000003">
    <property type="protein sequence ID" value="MFD1130279.1"/>
    <property type="molecule type" value="Genomic_DNA"/>
</dbReference>
<evidence type="ECO:0000313" key="1">
    <source>
        <dbReference type="EMBL" id="MFD1130279.1"/>
    </source>
</evidence>
<evidence type="ECO:0000313" key="2">
    <source>
        <dbReference type="Proteomes" id="UP001597169"/>
    </source>
</evidence>
<name>A0ABW3PTW6_9BACL</name>
<reference evidence="2" key="1">
    <citation type="journal article" date="2019" name="Int. J. Syst. Evol. Microbiol.">
        <title>The Global Catalogue of Microorganisms (GCM) 10K type strain sequencing project: providing services to taxonomists for standard genome sequencing and annotation.</title>
        <authorList>
            <consortium name="The Broad Institute Genomics Platform"/>
            <consortium name="The Broad Institute Genome Sequencing Center for Infectious Disease"/>
            <person name="Wu L."/>
            <person name="Ma J."/>
        </authorList>
    </citation>
    <scope>NUCLEOTIDE SEQUENCE [LARGE SCALE GENOMIC DNA]</scope>
    <source>
        <strain evidence="2">CCUG 53519</strain>
    </source>
</reference>
<sequence length="54" mass="5929">MKSIQLGGILVKGKFILTPKLIGTARYCGTKEIEVRLNADRMKAASINWVAPRA</sequence>
<protein>
    <submittedName>
        <fullName evidence="1">Uncharacterized protein</fullName>
    </submittedName>
</protein>
<organism evidence="1 2">
    <name type="scientific">Paenibacillus provencensis</name>
    <dbReference type="NCBI Taxonomy" id="441151"/>
    <lineage>
        <taxon>Bacteria</taxon>
        <taxon>Bacillati</taxon>
        <taxon>Bacillota</taxon>
        <taxon>Bacilli</taxon>
        <taxon>Bacillales</taxon>
        <taxon>Paenibacillaceae</taxon>
        <taxon>Paenibacillus</taxon>
    </lineage>
</organism>
<comment type="caution">
    <text evidence="1">The sequence shown here is derived from an EMBL/GenBank/DDBJ whole genome shotgun (WGS) entry which is preliminary data.</text>
</comment>
<proteinExistence type="predicted"/>
<dbReference type="Proteomes" id="UP001597169">
    <property type="component" value="Unassembled WGS sequence"/>
</dbReference>
<accession>A0ABW3PTW6</accession>